<evidence type="ECO:0000313" key="12">
    <source>
        <dbReference type="Proteomes" id="UP001156694"/>
    </source>
</evidence>
<evidence type="ECO:0000256" key="4">
    <source>
        <dbReference type="ARBA" id="ARBA00022679"/>
    </source>
</evidence>
<accession>A0ABQ5VYF1</accession>
<evidence type="ECO:0000313" key="11">
    <source>
        <dbReference type="EMBL" id="GLQ36276.1"/>
    </source>
</evidence>
<reference evidence="12" key="1">
    <citation type="journal article" date="2019" name="Int. J. Syst. Evol. Microbiol.">
        <title>The Global Catalogue of Microorganisms (GCM) 10K type strain sequencing project: providing services to taxonomists for standard genome sequencing and annotation.</title>
        <authorList>
            <consortium name="The Broad Institute Genomics Platform"/>
            <consortium name="The Broad Institute Genome Sequencing Center for Infectious Disease"/>
            <person name="Wu L."/>
            <person name="Ma J."/>
        </authorList>
    </citation>
    <scope>NUCLEOTIDE SEQUENCE [LARGE SCALE GENOMIC DNA]</scope>
    <source>
        <strain evidence="12">NBRC 110140</strain>
    </source>
</reference>
<proteinExistence type="inferred from homology"/>
<dbReference type="CDD" id="cd02541">
    <property type="entry name" value="UGPase_prokaryotic"/>
    <property type="match status" value="1"/>
</dbReference>
<comment type="similarity">
    <text evidence="1">Belongs to the UDPGP type 2 family.</text>
</comment>
<dbReference type="EMBL" id="BSNN01000008">
    <property type="protein sequence ID" value="GLQ36276.1"/>
    <property type="molecule type" value="Genomic_DNA"/>
</dbReference>
<dbReference type="SUPFAM" id="SSF53448">
    <property type="entry name" value="Nucleotide-diphospho-sugar transferases"/>
    <property type="match status" value="1"/>
</dbReference>
<dbReference type="EC" id="2.7.7.9" evidence="2"/>
<evidence type="ECO:0000256" key="5">
    <source>
        <dbReference type="ARBA" id="ARBA00022695"/>
    </source>
</evidence>
<evidence type="ECO:0000259" key="10">
    <source>
        <dbReference type="Pfam" id="PF00483"/>
    </source>
</evidence>
<keyword evidence="4" id="KW-0808">Transferase</keyword>
<evidence type="ECO:0000256" key="8">
    <source>
        <dbReference type="ARBA" id="ARBA00032341"/>
    </source>
</evidence>
<comment type="caution">
    <text evidence="11">The sequence shown here is derived from an EMBL/GenBank/DDBJ whole genome shotgun (WGS) entry which is preliminary data.</text>
</comment>
<comment type="catalytic activity">
    <reaction evidence="9">
        <text>alpha-D-glucose 1-phosphate + UTP + H(+) = UDP-alpha-D-glucose + diphosphate</text>
        <dbReference type="Rhea" id="RHEA:19889"/>
        <dbReference type="ChEBI" id="CHEBI:15378"/>
        <dbReference type="ChEBI" id="CHEBI:33019"/>
        <dbReference type="ChEBI" id="CHEBI:46398"/>
        <dbReference type="ChEBI" id="CHEBI:58601"/>
        <dbReference type="ChEBI" id="CHEBI:58885"/>
        <dbReference type="EC" id="2.7.7.9"/>
    </reaction>
</comment>
<evidence type="ECO:0000256" key="6">
    <source>
        <dbReference type="ARBA" id="ARBA00031455"/>
    </source>
</evidence>
<evidence type="ECO:0000256" key="3">
    <source>
        <dbReference type="ARBA" id="ARBA00019048"/>
    </source>
</evidence>
<evidence type="ECO:0000256" key="7">
    <source>
        <dbReference type="ARBA" id="ARBA00031959"/>
    </source>
</evidence>
<dbReference type="InterPro" id="IPR005771">
    <property type="entry name" value="GalU_uridylyltTrfase_bac/arc"/>
</dbReference>
<evidence type="ECO:0000256" key="1">
    <source>
        <dbReference type="ARBA" id="ARBA00006890"/>
    </source>
</evidence>
<keyword evidence="12" id="KW-1185">Reference proteome</keyword>
<dbReference type="PANTHER" id="PTHR43197:SF1">
    <property type="entry name" value="UTP--GLUCOSE-1-PHOSPHATE URIDYLYLTRANSFERASE"/>
    <property type="match status" value="1"/>
</dbReference>
<sequence length="297" mass="32420">MKQKITKAVFPVAGLGTRFLPATKSIPKELLPLVDRPLVQYAVDEAREAGIEDFVFVSARGKTAMADYFDRYPLLEQILRDDGKDALLERLEASNISSGSIAYVRQGEPLGLGHAVACARKFVADDEYFAVVLPDDVVQAQPGCLAQMVKEWEKSPANIVGTMEVAADKTDQYGILDADCDGQRLLRARGLVEKPAQDVAPSNMAVIGRYLLSPSIMARLCVQEPGVGGEIQLTDAINAEAHAMGNVYGFRFSGQRYDCGSKIGYLQATIKYGLQRDSLRPEMLAFMKDAIAEHEGT</sequence>
<feature type="domain" description="Nucleotidyl transferase" evidence="10">
    <location>
        <begin position="12"/>
        <end position="271"/>
    </location>
</feature>
<dbReference type="Proteomes" id="UP001156694">
    <property type="component" value="Unassembled WGS sequence"/>
</dbReference>
<dbReference type="InterPro" id="IPR029044">
    <property type="entry name" value="Nucleotide-diphossugar_trans"/>
</dbReference>
<keyword evidence="5 11" id="KW-0548">Nucleotidyltransferase</keyword>
<protein>
    <recommendedName>
        <fullName evidence="3">UTP--glucose-1-phosphate uridylyltransferase</fullName>
        <ecNumber evidence="2">2.7.7.9</ecNumber>
    </recommendedName>
    <alternativeName>
        <fullName evidence="6">Alpha-D-glucosyl-1-phosphate uridylyltransferase</fullName>
    </alternativeName>
    <alternativeName>
        <fullName evidence="7">UDP-glucose pyrophosphorylase</fullName>
    </alternativeName>
    <alternativeName>
        <fullName evidence="8">Uridine diphosphoglucose pyrophosphorylase</fullName>
    </alternativeName>
</protein>
<dbReference type="GO" id="GO:0016779">
    <property type="term" value="F:nucleotidyltransferase activity"/>
    <property type="evidence" value="ECO:0007669"/>
    <property type="project" value="UniProtKB-KW"/>
</dbReference>
<evidence type="ECO:0000256" key="9">
    <source>
        <dbReference type="ARBA" id="ARBA00048128"/>
    </source>
</evidence>
<evidence type="ECO:0000256" key="2">
    <source>
        <dbReference type="ARBA" id="ARBA00012415"/>
    </source>
</evidence>
<dbReference type="Pfam" id="PF00483">
    <property type="entry name" value="NTP_transferase"/>
    <property type="match status" value="1"/>
</dbReference>
<dbReference type="InterPro" id="IPR005835">
    <property type="entry name" value="NTP_transferase_dom"/>
</dbReference>
<name>A0ABQ5VYF1_9RHOB</name>
<dbReference type="PANTHER" id="PTHR43197">
    <property type="entry name" value="UTP--GLUCOSE-1-PHOSPHATE URIDYLYLTRANSFERASE"/>
    <property type="match status" value="1"/>
</dbReference>
<organism evidence="11 12">
    <name type="scientific">Amylibacter marinus</name>
    <dbReference type="NCBI Taxonomy" id="1475483"/>
    <lineage>
        <taxon>Bacteria</taxon>
        <taxon>Pseudomonadati</taxon>
        <taxon>Pseudomonadota</taxon>
        <taxon>Alphaproteobacteria</taxon>
        <taxon>Rhodobacterales</taxon>
        <taxon>Paracoccaceae</taxon>
        <taxon>Amylibacter</taxon>
    </lineage>
</organism>
<dbReference type="Gene3D" id="3.90.550.10">
    <property type="entry name" value="Spore Coat Polysaccharide Biosynthesis Protein SpsA, Chain A"/>
    <property type="match status" value="1"/>
</dbReference>
<gene>
    <name evidence="11" type="primary">gtaB</name>
    <name evidence="11" type="ORF">GCM10007939_25600</name>
</gene>
<dbReference type="RefSeq" id="WP_284379990.1">
    <property type="nucleotide sequence ID" value="NZ_BSNN01000008.1"/>
</dbReference>